<gene>
    <name evidence="1" type="ORF">PhCBS80983_g06271</name>
</gene>
<sequence length="72" mass="8004">MQAMLKAKSLWSAIQWTLPPDTSDQDACRKEEKTMAALVLSLGDAELMHVQNPATSAEVLRSCRRCMRGRGL</sequence>
<name>A0A507DPC7_9FUNG</name>
<keyword evidence="2" id="KW-1185">Reference proteome</keyword>
<proteinExistence type="predicted"/>
<protein>
    <submittedName>
        <fullName evidence="1">Uncharacterized protein</fullName>
    </submittedName>
</protein>
<dbReference type="EMBL" id="QEAQ01000219">
    <property type="protein sequence ID" value="TPX53514.1"/>
    <property type="molecule type" value="Genomic_DNA"/>
</dbReference>
<reference evidence="1 2" key="1">
    <citation type="journal article" date="2019" name="Sci. Rep.">
        <title>Comparative genomics of chytrid fungi reveal insights into the obligate biotrophic and pathogenic lifestyle of Synchytrium endobioticum.</title>
        <authorList>
            <person name="van de Vossenberg B.T.L.H."/>
            <person name="Warris S."/>
            <person name="Nguyen H.D.T."/>
            <person name="van Gent-Pelzer M.P.E."/>
            <person name="Joly D.L."/>
            <person name="van de Geest H.C."/>
            <person name="Bonants P.J.M."/>
            <person name="Smith D.S."/>
            <person name="Levesque C.A."/>
            <person name="van der Lee T.A.J."/>
        </authorList>
    </citation>
    <scope>NUCLEOTIDE SEQUENCE [LARGE SCALE GENOMIC DNA]</scope>
    <source>
        <strain evidence="1 2">CBS 809.83</strain>
    </source>
</reference>
<accession>A0A507DPC7</accession>
<evidence type="ECO:0000313" key="2">
    <source>
        <dbReference type="Proteomes" id="UP000318582"/>
    </source>
</evidence>
<comment type="caution">
    <text evidence="1">The sequence shown here is derived from an EMBL/GenBank/DDBJ whole genome shotgun (WGS) entry which is preliminary data.</text>
</comment>
<dbReference type="AlphaFoldDB" id="A0A507DPC7"/>
<dbReference type="Proteomes" id="UP000318582">
    <property type="component" value="Unassembled WGS sequence"/>
</dbReference>
<evidence type="ECO:0000313" key="1">
    <source>
        <dbReference type="EMBL" id="TPX53514.1"/>
    </source>
</evidence>
<organism evidence="1 2">
    <name type="scientific">Powellomyces hirtus</name>
    <dbReference type="NCBI Taxonomy" id="109895"/>
    <lineage>
        <taxon>Eukaryota</taxon>
        <taxon>Fungi</taxon>
        <taxon>Fungi incertae sedis</taxon>
        <taxon>Chytridiomycota</taxon>
        <taxon>Chytridiomycota incertae sedis</taxon>
        <taxon>Chytridiomycetes</taxon>
        <taxon>Spizellomycetales</taxon>
        <taxon>Powellomycetaceae</taxon>
        <taxon>Powellomyces</taxon>
    </lineage>
</organism>